<keyword evidence="2" id="KW-0732">Signal</keyword>
<name>A0A0P1AKY8_PLAHL</name>
<protein>
    <recommendedName>
        <fullName evidence="3">Putative auto-transporter adhesin head GIN domain-containing protein</fullName>
    </recommendedName>
</protein>
<evidence type="ECO:0000313" key="5">
    <source>
        <dbReference type="Proteomes" id="UP000054928"/>
    </source>
</evidence>
<dbReference type="InterPro" id="IPR021255">
    <property type="entry name" value="DUF2807"/>
</dbReference>
<dbReference type="Pfam" id="PF10988">
    <property type="entry name" value="DUF2807"/>
    <property type="match status" value="1"/>
</dbReference>
<reference evidence="5" key="1">
    <citation type="submission" date="2014-09" db="EMBL/GenBank/DDBJ databases">
        <authorList>
            <person name="Sharma Rahul"/>
            <person name="Thines Marco"/>
        </authorList>
    </citation>
    <scope>NUCLEOTIDE SEQUENCE [LARGE SCALE GENOMIC DNA]</scope>
</reference>
<sequence>MKLSTCVTALIVGCGTSSAWTFNVSEVAPPEDILGEHQTLQRTWVVSSFTQLEQLYLAVPGPVFVELDPSLLPPSEAPMKVPSTDTPGVVPGVTPGVVPGTVPGVIPGFVPGATTVGSSAGSEWRDSSMAVATIEIPTSMLRKHRHQDEKSEEAVVAKIVVSGNSSDLLNMFQAAPLHPRRDDSLKLHLMNEDASGEGYVQTTIYLFKKNSVRRVTSAFSGDVVLNGDTIALDDSEADIKFACVGDGNLYLQSDSNATIGSLEVEVTGSGRAQLTIPEVILESFFNVEVAGNGTVALLADTFRANEVKTTVAGSGTIVVESSDLTSQTLKASVYGSGIFSFSTSGCVTKETLTLSGSGQLLVGSIIARQADVDVWGNGELLVQVTDKLTVSTSVWGKVGYVNAPPTDIKIKGWWFWREASSIVYPSAVNKVAIFESAIVPDKKPVYYSVETAESALSDDPDFSIVATKQSSTVDMMSTSLSSIQQVSGSSSLFYAFIGVGVVVVNVVAARSWAMRRVHWRYTPLL</sequence>
<evidence type="ECO:0000259" key="3">
    <source>
        <dbReference type="Pfam" id="PF10988"/>
    </source>
</evidence>
<keyword evidence="1" id="KW-1133">Transmembrane helix</keyword>
<dbReference type="GeneID" id="36407106"/>
<feature type="chain" id="PRO_5006058741" description="Putative auto-transporter adhesin head GIN domain-containing protein" evidence="2">
    <location>
        <begin position="22"/>
        <end position="525"/>
    </location>
</feature>
<keyword evidence="1" id="KW-0472">Membrane</keyword>
<dbReference type="PANTHER" id="PTHR39200">
    <property type="entry name" value="HYPOTHETICAL EXPORTED PROTEIN"/>
    <property type="match status" value="1"/>
</dbReference>
<dbReference type="Proteomes" id="UP000054928">
    <property type="component" value="Unassembled WGS sequence"/>
</dbReference>
<feature type="signal peptide" evidence="2">
    <location>
        <begin position="1"/>
        <end position="21"/>
    </location>
</feature>
<evidence type="ECO:0000313" key="4">
    <source>
        <dbReference type="EMBL" id="CEG41720.1"/>
    </source>
</evidence>
<accession>A0A0P1AKY8</accession>
<proteinExistence type="predicted"/>
<dbReference type="OrthoDB" id="67913at2759"/>
<keyword evidence="1" id="KW-0812">Transmembrane</keyword>
<dbReference type="RefSeq" id="XP_024578089.1">
    <property type="nucleotide sequence ID" value="XM_024727520.1"/>
</dbReference>
<dbReference type="EMBL" id="CCYD01000610">
    <property type="protein sequence ID" value="CEG41720.1"/>
    <property type="molecule type" value="Genomic_DNA"/>
</dbReference>
<dbReference type="AlphaFoldDB" id="A0A0P1AKY8"/>
<feature type="domain" description="Putative auto-transporter adhesin head GIN" evidence="3">
    <location>
        <begin position="222"/>
        <end position="404"/>
    </location>
</feature>
<dbReference type="Gene3D" id="2.160.20.120">
    <property type="match status" value="1"/>
</dbReference>
<feature type="transmembrane region" description="Helical" evidence="1">
    <location>
        <begin position="492"/>
        <end position="513"/>
    </location>
</feature>
<dbReference type="PANTHER" id="PTHR39200:SF1">
    <property type="entry name" value="AUTO-TRANSPORTER ADHESIN HEAD GIN DOMAIN-CONTAINING PROTEIN-RELATED"/>
    <property type="match status" value="1"/>
</dbReference>
<keyword evidence="5" id="KW-1185">Reference proteome</keyword>
<organism evidence="4 5">
    <name type="scientific">Plasmopara halstedii</name>
    <name type="common">Downy mildew of sunflower</name>
    <dbReference type="NCBI Taxonomy" id="4781"/>
    <lineage>
        <taxon>Eukaryota</taxon>
        <taxon>Sar</taxon>
        <taxon>Stramenopiles</taxon>
        <taxon>Oomycota</taxon>
        <taxon>Peronosporomycetes</taxon>
        <taxon>Peronosporales</taxon>
        <taxon>Peronosporaceae</taxon>
        <taxon>Plasmopara</taxon>
    </lineage>
</organism>
<evidence type="ECO:0000256" key="1">
    <source>
        <dbReference type="SAM" id="Phobius"/>
    </source>
</evidence>
<evidence type="ECO:0000256" key="2">
    <source>
        <dbReference type="SAM" id="SignalP"/>
    </source>
</evidence>
<dbReference type="OMA" id="GWWFWRE"/>